<evidence type="ECO:0000313" key="4">
    <source>
        <dbReference type="Proteomes" id="UP000248882"/>
    </source>
</evidence>
<gene>
    <name evidence="3" type="ORF">LV85_00293</name>
</gene>
<dbReference type="Pfam" id="PF00534">
    <property type="entry name" value="Glycos_transf_1"/>
    <property type="match status" value="1"/>
</dbReference>
<dbReference type="Pfam" id="PF13439">
    <property type="entry name" value="Glyco_transf_4"/>
    <property type="match status" value="1"/>
</dbReference>
<dbReference type="PANTHER" id="PTHR12526">
    <property type="entry name" value="GLYCOSYLTRANSFERASE"/>
    <property type="match status" value="1"/>
</dbReference>
<dbReference type="Proteomes" id="UP000248882">
    <property type="component" value="Unassembled WGS sequence"/>
</dbReference>
<dbReference type="InterPro" id="IPR001296">
    <property type="entry name" value="Glyco_trans_1"/>
</dbReference>
<dbReference type="RefSeq" id="WP_111316388.1">
    <property type="nucleotide sequence ID" value="NZ_QKZT01000001.1"/>
</dbReference>
<evidence type="ECO:0000313" key="3">
    <source>
        <dbReference type="EMBL" id="PZX58107.1"/>
    </source>
</evidence>
<dbReference type="AlphaFoldDB" id="A0A2W7RRZ4"/>
<dbReference type="InterPro" id="IPR028098">
    <property type="entry name" value="Glyco_trans_4-like_N"/>
</dbReference>
<keyword evidence="3" id="KW-0808">Transferase</keyword>
<dbReference type="SUPFAM" id="SSF53756">
    <property type="entry name" value="UDP-Glycosyltransferase/glycogen phosphorylase"/>
    <property type="match status" value="1"/>
</dbReference>
<feature type="domain" description="Glycosyltransferase subfamily 4-like N-terminal" evidence="2">
    <location>
        <begin position="14"/>
        <end position="177"/>
    </location>
</feature>
<dbReference type="CDD" id="cd03801">
    <property type="entry name" value="GT4_PimA-like"/>
    <property type="match status" value="1"/>
</dbReference>
<reference evidence="3 4" key="1">
    <citation type="submission" date="2018-06" db="EMBL/GenBank/DDBJ databases">
        <title>Genomic Encyclopedia of Archaeal and Bacterial Type Strains, Phase II (KMG-II): from individual species to whole genera.</title>
        <authorList>
            <person name="Goeker M."/>
        </authorList>
    </citation>
    <scope>NUCLEOTIDE SEQUENCE [LARGE SCALE GENOMIC DNA]</scope>
    <source>
        <strain evidence="3 4">DSM 19830</strain>
    </source>
</reference>
<evidence type="ECO:0000259" key="1">
    <source>
        <dbReference type="Pfam" id="PF00534"/>
    </source>
</evidence>
<dbReference type="GO" id="GO:0016757">
    <property type="term" value="F:glycosyltransferase activity"/>
    <property type="evidence" value="ECO:0007669"/>
    <property type="project" value="InterPro"/>
</dbReference>
<proteinExistence type="predicted"/>
<keyword evidence="4" id="KW-1185">Reference proteome</keyword>
<protein>
    <submittedName>
        <fullName evidence="3">Glycosyltransferase involved in cell wall biosynthesis</fullName>
    </submittedName>
</protein>
<dbReference type="EMBL" id="QKZT01000001">
    <property type="protein sequence ID" value="PZX58107.1"/>
    <property type="molecule type" value="Genomic_DNA"/>
</dbReference>
<evidence type="ECO:0000259" key="2">
    <source>
        <dbReference type="Pfam" id="PF13439"/>
    </source>
</evidence>
<name>A0A2W7RRZ4_9BACT</name>
<organism evidence="3 4">
    <name type="scientific">Algoriphagus chordae</name>
    <dbReference type="NCBI Taxonomy" id="237019"/>
    <lineage>
        <taxon>Bacteria</taxon>
        <taxon>Pseudomonadati</taxon>
        <taxon>Bacteroidota</taxon>
        <taxon>Cytophagia</taxon>
        <taxon>Cytophagales</taxon>
        <taxon>Cyclobacteriaceae</taxon>
        <taxon>Algoriphagus</taxon>
    </lineage>
</organism>
<feature type="domain" description="Glycosyl transferase family 1" evidence="1">
    <location>
        <begin position="188"/>
        <end position="357"/>
    </location>
</feature>
<comment type="caution">
    <text evidence="3">The sequence shown here is derived from an EMBL/GenBank/DDBJ whole genome shotgun (WGS) entry which is preliminary data.</text>
</comment>
<sequence>MTVLFLNSSSDLYGSSRILTEVVKIYKNAGLTVVVVLSEPGPLQSLLTDLGIVVRIQNLGILRRKYVNPSGLINRLSKNFKAYRFLDRLHREFNFELVYSNTLAVVVGAQWAKWNKLPHIWHIHEILLGPPPLVGLLRRLLDGTTPSPIVVSEAVKKHWDLRLKTSKPRVIHNAISYEKFLNLPEIAIQELGIPENKLIITMIGRINPGKGQLFFLQMAKEIIDTYPQCHFVLVGDPYPGYEPIEAELTKYILENKLETFVTNLGFREDIADILKLTDVFVLPSILPDSLPTVILEAMAAACPVVATRSGGAAEMVINGETGFLIPINALDQGVNALIKLILHPELREKFGNAGRNRVLEEFSLESFGKNIEDHLWQQLKRN</sequence>
<accession>A0A2W7RRZ4</accession>
<dbReference type="OrthoDB" id="9806653at2"/>
<dbReference type="Gene3D" id="3.40.50.2000">
    <property type="entry name" value="Glycogen Phosphorylase B"/>
    <property type="match status" value="2"/>
</dbReference>